<dbReference type="Pfam" id="PF17827">
    <property type="entry name" value="PrmC_N"/>
    <property type="match status" value="1"/>
</dbReference>
<keyword evidence="1 5" id="KW-0489">Methyltransferase</keyword>
<organism evidence="8 9">
    <name type="scientific">Uruburuella testudinis</name>
    <dbReference type="NCBI Taxonomy" id="1282863"/>
    <lineage>
        <taxon>Bacteria</taxon>
        <taxon>Pseudomonadati</taxon>
        <taxon>Pseudomonadota</taxon>
        <taxon>Betaproteobacteria</taxon>
        <taxon>Neisseriales</taxon>
        <taxon>Neisseriaceae</taxon>
        <taxon>Uruburuella</taxon>
    </lineage>
</organism>
<feature type="binding site" evidence="5">
    <location>
        <begin position="111"/>
        <end position="115"/>
    </location>
    <ligand>
        <name>S-adenosyl-L-methionine</name>
        <dbReference type="ChEBI" id="CHEBI:59789"/>
    </ligand>
</feature>
<evidence type="ECO:0000256" key="2">
    <source>
        <dbReference type="ARBA" id="ARBA00022679"/>
    </source>
</evidence>
<feature type="domain" description="Methyltransferase small" evidence="6">
    <location>
        <begin position="99"/>
        <end position="187"/>
    </location>
</feature>
<dbReference type="InterPro" id="IPR050320">
    <property type="entry name" value="N5-glutamine_MTase"/>
</dbReference>
<dbReference type="Proteomes" id="UP000829817">
    <property type="component" value="Chromosome"/>
</dbReference>
<dbReference type="InterPro" id="IPR029063">
    <property type="entry name" value="SAM-dependent_MTases_sf"/>
</dbReference>
<feature type="domain" description="Release factor glutamine methyltransferase N-terminal" evidence="7">
    <location>
        <begin position="9"/>
        <end position="68"/>
    </location>
</feature>
<sequence>MPQTLAQWLQNSPLPKSEARMLLQQATGLSRAQLITRDGNILAADIQTTLDALAARRLQGEPMAYILGSREFYGRPFAVTPAVLIPRPETEHLVEAALAHLPPGGKVWDLGTGSGAVAVTIALERPDARVRASDISRAALAVAAQNAQALGATIEFAHGSWFAVDRPSECGSYDVIVSNPPYIEAGDAHLTQGDLRFEPQHALTDFSDGLSCIRTLVENAPQYLKHSGRLMVEHGFNQGAAAREIFTGSGFKEVVTLVDLAGLDRITCGQW</sequence>
<dbReference type="SUPFAM" id="SSF53335">
    <property type="entry name" value="S-adenosyl-L-methionine-dependent methyltransferases"/>
    <property type="match status" value="1"/>
</dbReference>
<reference evidence="8 9" key="1">
    <citation type="journal article" date="2022" name="Res Sq">
        <title>Evolution of multicellular longitudinally dividing oral cavity symbionts (Neisseriaceae).</title>
        <authorList>
            <person name="Nyongesa S."/>
            <person name="Weber P."/>
            <person name="Bernet E."/>
            <person name="Pullido F."/>
            <person name="Nieckarz M."/>
            <person name="Delaby M."/>
            <person name="Nieves C."/>
            <person name="Viehboeck T."/>
            <person name="Krause N."/>
            <person name="Rivera-Millot A."/>
            <person name="Nakamura A."/>
            <person name="Vischer N."/>
            <person name="VanNieuwenhze M."/>
            <person name="Brun Y."/>
            <person name="Cava F."/>
            <person name="Bulgheresi S."/>
            <person name="Veyrier F."/>
        </authorList>
    </citation>
    <scope>NUCLEOTIDE SEQUENCE [LARGE SCALE GENOMIC DNA]</scope>
    <source>
        <strain evidence="8 9">CCUG 63373m</strain>
    </source>
</reference>
<comment type="similarity">
    <text evidence="5">Belongs to the protein N5-glutamine methyltransferase family. PrmC subfamily.</text>
</comment>
<proteinExistence type="inferred from homology"/>
<gene>
    <name evidence="5 8" type="primary">prmC</name>
    <name evidence="8" type="ORF">LVJ83_01325</name>
</gene>
<dbReference type="InterPro" id="IPR019874">
    <property type="entry name" value="RF_methyltr_PrmC"/>
</dbReference>
<dbReference type="EMBL" id="CP091508">
    <property type="protein sequence ID" value="UOO82149.1"/>
    <property type="molecule type" value="Genomic_DNA"/>
</dbReference>
<dbReference type="Pfam" id="PF05175">
    <property type="entry name" value="MTS"/>
    <property type="match status" value="1"/>
</dbReference>
<dbReference type="PROSITE" id="PS00092">
    <property type="entry name" value="N6_MTASE"/>
    <property type="match status" value="1"/>
</dbReference>
<comment type="function">
    <text evidence="5">Methylates the class 1 translation termination release factors RF1/PrfA and RF2/PrfB on the glutamine residue of the universally conserved GGQ motif.</text>
</comment>
<dbReference type="HAMAP" id="MF_02126">
    <property type="entry name" value="RF_methyltr_PrmC"/>
    <property type="match status" value="1"/>
</dbReference>
<feature type="binding site" evidence="5">
    <location>
        <begin position="179"/>
        <end position="182"/>
    </location>
    <ligand>
        <name>substrate</name>
    </ligand>
</feature>
<evidence type="ECO:0000256" key="3">
    <source>
        <dbReference type="ARBA" id="ARBA00022691"/>
    </source>
</evidence>
<evidence type="ECO:0000259" key="6">
    <source>
        <dbReference type="Pfam" id="PF05175"/>
    </source>
</evidence>
<evidence type="ECO:0000313" key="8">
    <source>
        <dbReference type="EMBL" id="UOO82149.1"/>
    </source>
</evidence>
<dbReference type="EC" id="2.1.1.297" evidence="5"/>
<dbReference type="PANTHER" id="PTHR18895:SF74">
    <property type="entry name" value="MTRF1L RELEASE FACTOR GLUTAMINE METHYLTRANSFERASE"/>
    <property type="match status" value="1"/>
</dbReference>
<name>A0ABY4DVT5_9NEIS</name>
<dbReference type="InterPro" id="IPR002052">
    <property type="entry name" value="DNA_methylase_N6_adenine_CS"/>
</dbReference>
<evidence type="ECO:0000256" key="1">
    <source>
        <dbReference type="ARBA" id="ARBA00022603"/>
    </source>
</evidence>
<evidence type="ECO:0000256" key="5">
    <source>
        <dbReference type="HAMAP-Rule" id="MF_02126"/>
    </source>
</evidence>
<dbReference type="GO" id="GO:0102559">
    <property type="term" value="F:peptide chain release factor N(5)-glutamine methyltransferase activity"/>
    <property type="evidence" value="ECO:0007669"/>
    <property type="project" value="UniProtKB-EC"/>
</dbReference>
<dbReference type="InterPro" id="IPR004556">
    <property type="entry name" value="HemK-like"/>
</dbReference>
<evidence type="ECO:0000259" key="7">
    <source>
        <dbReference type="Pfam" id="PF17827"/>
    </source>
</evidence>
<dbReference type="GO" id="GO:0032259">
    <property type="term" value="P:methylation"/>
    <property type="evidence" value="ECO:0007669"/>
    <property type="project" value="UniProtKB-KW"/>
</dbReference>
<keyword evidence="3 5" id="KW-0949">S-adenosyl-L-methionine</keyword>
<dbReference type="NCBIfam" id="TIGR03534">
    <property type="entry name" value="RF_mod_PrmC"/>
    <property type="match status" value="1"/>
</dbReference>
<feature type="binding site" evidence="5">
    <location>
        <position position="179"/>
    </location>
    <ligand>
        <name>S-adenosyl-L-methionine</name>
        <dbReference type="ChEBI" id="CHEBI:59789"/>
    </ligand>
</feature>
<comment type="catalytic activity">
    <reaction evidence="4 5">
        <text>L-glutaminyl-[peptide chain release factor] + S-adenosyl-L-methionine = N(5)-methyl-L-glutaminyl-[peptide chain release factor] + S-adenosyl-L-homocysteine + H(+)</text>
        <dbReference type="Rhea" id="RHEA:42896"/>
        <dbReference type="Rhea" id="RHEA-COMP:10271"/>
        <dbReference type="Rhea" id="RHEA-COMP:10272"/>
        <dbReference type="ChEBI" id="CHEBI:15378"/>
        <dbReference type="ChEBI" id="CHEBI:30011"/>
        <dbReference type="ChEBI" id="CHEBI:57856"/>
        <dbReference type="ChEBI" id="CHEBI:59789"/>
        <dbReference type="ChEBI" id="CHEBI:61891"/>
        <dbReference type="EC" id="2.1.1.297"/>
    </reaction>
</comment>
<dbReference type="Gene3D" id="1.10.8.10">
    <property type="entry name" value="DNA helicase RuvA subunit, C-terminal domain"/>
    <property type="match status" value="1"/>
</dbReference>
<keyword evidence="9" id="KW-1185">Reference proteome</keyword>
<dbReference type="CDD" id="cd02440">
    <property type="entry name" value="AdoMet_MTases"/>
    <property type="match status" value="1"/>
</dbReference>
<evidence type="ECO:0000256" key="4">
    <source>
        <dbReference type="ARBA" id="ARBA00048391"/>
    </source>
</evidence>
<feature type="binding site" evidence="5">
    <location>
        <position position="134"/>
    </location>
    <ligand>
        <name>S-adenosyl-L-methionine</name>
        <dbReference type="ChEBI" id="CHEBI:59789"/>
    </ligand>
</feature>
<accession>A0ABY4DVT5</accession>
<dbReference type="PANTHER" id="PTHR18895">
    <property type="entry name" value="HEMK METHYLTRANSFERASE"/>
    <property type="match status" value="1"/>
</dbReference>
<dbReference type="Gene3D" id="3.40.50.150">
    <property type="entry name" value="Vaccinia Virus protein VP39"/>
    <property type="match status" value="1"/>
</dbReference>
<evidence type="ECO:0000313" key="9">
    <source>
        <dbReference type="Proteomes" id="UP000829817"/>
    </source>
</evidence>
<feature type="binding site" evidence="5">
    <location>
        <position position="161"/>
    </location>
    <ligand>
        <name>S-adenosyl-L-methionine</name>
        <dbReference type="ChEBI" id="CHEBI:59789"/>
    </ligand>
</feature>
<dbReference type="RefSeq" id="WP_244785566.1">
    <property type="nucleotide sequence ID" value="NZ_CP091508.1"/>
</dbReference>
<dbReference type="InterPro" id="IPR040758">
    <property type="entry name" value="PrmC_N"/>
</dbReference>
<dbReference type="NCBIfam" id="TIGR00536">
    <property type="entry name" value="hemK_fam"/>
    <property type="match status" value="1"/>
</dbReference>
<dbReference type="InterPro" id="IPR007848">
    <property type="entry name" value="Small_mtfrase_dom"/>
</dbReference>
<protein>
    <recommendedName>
        <fullName evidence="5">Release factor glutamine methyltransferase</fullName>
        <shortName evidence="5">RF MTase</shortName>
        <ecNumber evidence="5">2.1.1.297</ecNumber>
    </recommendedName>
    <alternativeName>
        <fullName evidence="5">N5-glutamine methyltransferase PrmC</fullName>
    </alternativeName>
    <alternativeName>
        <fullName evidence="5">Protein-(glutamine-N5) MTase PrmC</fullName>
    </alternativeName>
    <alternativeName>
        <fullName evidence="5">Protein-glutamine N-methyltransferase PrmC</fullName>
    </alternativeName>
</protein>
<keyword evidence="2 5" id="KW-0808">Transferase</keyword>